<proteinExistence type="predicted"/>
<name>A0A8G1RXS5_9EURO</name>
<dbReference type="AlphaFoldDB" id="A0A8G1RXS5"/>
<dbReference type="RefSeq" id="XP_040804993.1">
    <property type="nucleotide sequence ID" value="XM_040940164.1"/>
</dbReference>
<evidence type="ECO:0000313" key="2">
    <source>
        <dbReference type="Proteomes" id="UP000249789"/>
    </source>
</evidence>
<dbReference type="GeneID" id="63857497"/>
<keyword evidence="2" id="KW-1185">Reference proteome</keyword>
<reference evidence="1 2" key="1">
    <citation type="submission" date="2018-02" db="EMBL/GenBank/DDBJ databases">
        <title>The genomes of Aspergillus section Nigri reveals drivers in fungal speciation.</title>
        <authorList>
            <consortium name="DOE Joint Genome Institute"/>
            <person name="Vesth T.C."/>
            <person name="Nybo J."/>
            <person name="Theobald S."/>
            <person name="Brandl J."/>
            <person name="Frisvad J.C."/>
            <person name="Nielsen K.F."/>
            <person name="Lyhne E.K."/>
            <person name="Kogle M.E."/>
            <person name="Kuo A."/>
            <person name="Riley R."/>
            <person name="Clum A."/>
            <person name="Nolan M."/>
            <person name="Lipzen A."/>
            <person name="Salamov A."/>
            <person name="Henrissat B."/>
            <person name="Wiebenga A."/>
            <person name="De vries R.P."/>
            <person name="Grigoriev I.V."/>
            <person name="Mortensen U.H."/>
            <person name="Andersen M.R."/>
            <person name="Baker S.E."/>
        </authorList>
    </citation>
    <scope>NUCLEOTIDE SEQUENCE [LARGE SCALE GENOMIC DNA]</scope>
    <source>
        <strain evidence="1 2">CBS 313.89</strain>
    </source>
</reference>
<dbReference type="EMBL" id="KZ824627">
    <property type="protein sequence ID" value="RAK80983.1"/>
    <property type="molecule type" value="Genomic_DNA"/>
</dbReference>
<accession>A0A8G1RXS5</accession>
<protein>
    <submittedName>
        <fullName evidence="1">Uncharacterized protein</fullName>
    </submittedName>
</protein>
<gene>
    <name evidence="1" type="ORF">BO72DRAFT_265899</name>
</gene>
<organism evidence="1 2">
    <name type="scientific">Aspergillus fijiensis CBS 313.89</name>
    <dbReference type="NCBI Taxonomy" id="1448319"/>
    <lineage>
        <taxon>Eukaryota</taxon>
        <taxon>Fungi</taxon>
        <taxon>Dikarya</taxon>
        <taxon>Ascomycota</taxon>
        <taxon>Pezizomycotina</taxon>
        <taxon>Eurotiomycetes</taxon>
        <taxon>Eurotiomycetidae</taxon>
        <taxon>Eurotiales</taxon>
        <taxon>Aspergillaceae</taxon>
        <taxon>Aspergillus</taxon>
    </lineage>
</organism>
<dbReference type="Proteomes" id="UP000249789">
    <property type="component" value="Unassembled WGS sequence"/>
</dbReference>
<sequence length="125" mass="13340">MAVVLFSPCFFFECCLGRKEPDAGAALLATSFHFSRKYGCISLFLCPGGSIPYSGFGSAGFVVYIRIVVSALLPLRSQGSGLRAQVSGLELRWRRISGNANGVWSASKPSSAGIRIEFGRERAAG</sequence>
<evidence type="ECO:0000313" key="1">
    <source>
        <dbReference type="EMBL" id="RAK80983.1"/>
    </source>
</evidence>
<dbReference type="VEuPathDB" id="FungiDB:BO72DRAFT_265899"/>